<keyword evidence="2" id="KW-1185">Reference proteome</keyword>
<accession>A0ABP7TSX3</accession>
<name>A0ABP7TSX3_9BURK</name>
<reference evidence="2" key="1">
    <citation type="journal article" date="2019" name="Int. J. Syst. Evol. Microbiol.">
        <title>The Global Catalogue of Microorganisms (GCM) 10K type strain sequencing project: providing services to taxonomists for standard genome sequencing and annotation.</title>
        <authorList>
            <consortium name="The Broad Institute Genomics Platform"/>
            <consortium name="The Broad Institute Genome Sequencing Center for Infectious Disease"/>
            <person name="Wu L."/>
            <person name="Ma J."/>
        </authorList>
    </citation>
    <scope>NUCLEOTIDE SEQUENCE [LARGE SCALE GENOMIC DNA]</scope>
    <source>
        <strain evidence="2">JCM 16673</strain>
    </source>
</reference>
<organism evidence="1 2">
    <name type="scientific">Actimicrobium antarcticum</name>
    <dbReference type="NCBI Taxonomy" id="1051899"/>
    <lineage>
        <taxon>Bacteria</taxon>
        <taxon>Pseudomonadati</taxon>
        <taxon>Pseudomonadota</taxon>
        <taxon>Betaproteobacteria</taxon>
        <taxon>Burkholderiales</taxon>
        <taxon>Oxalobacteraceae</taxon>
        <taxon>Actimicrobium</taxon>
    </lineage>
</organism>
<gene>
    <name evidence="1" type="ORF">GCM10022212_31510</name>
</gene>
<dbReference type="RefSeq" id="WP_344764692.1">
    <property type="nucleotide sequence ID" value="NZ_BAAAZE010000013.1"/>
</dbReference>
<sequence length="165" mass="18083">MATRTLRQRGFAFISLLIVLALMALAASATVMLGVVAQRRAAEDALLEIGHEFQQALGSYISSTPAGQPMYPNTLQDLLKDPRTPLLRRHLRKLYADPMTGNSQWALIPSPAGQGFQGVHSLSPARPIRLANFDSEFIGFEGRTSYREWPFVVAAPGNAILDFSN</sequence>
<comment type="caution">
    <text evidence="1">The sequence shown here is derived from an EMBL/GenBank/DDBJ whole genome shotgun (WGS) entry which is preliminary data.</text>
</comment>
<evidence type="ECO:0000313" key="2">
    <source>
        <dbReference type="Proteomes" id="UP001501353"/>
    </source>
</evidence>
<evidence type="ECO:0000313" key="1">
    <source>
        <dbReference type="EMBL" id="GAA4030767.1"/>
    </source>
</evidence>
<protein>
    <submittedName>
        <fullName evidence="1">Type II secretion system protein</fullName>
    </submittedName>
</protein>
<dbReference type="Proteomes" id="UP001501353">
    <property type="component" value="Unassembled WGS sequence"/>
</dbReference>
<proteinExistence type="predicted"/>
<dbReference type="EMBL" id="BAAAZE010000013">
    <property type="protein sequence ID" value="GAA4030767.1"/>
    <property type="molecule type" value="Genomic_DNA"/>
</dbReference>